<sequence>MPSNPDTDPDPLAPLVLLPGVAEAVSRAREAVGRVHRHPANRLGWPATAAEANVRAARASAALDGGDSAVPSSGVVSDPVLAGALRVGEELGRLLPVWRRTPLQALARLHMLAAADVVPSSSADAELGRPRTAPGVAARLDLLSTLLVSSLASARVPAPVLVAVVHGELLALAPFTSGNGVVARAAARLTGIASGLDPRGLVVPEVGHLRRQSEYRSAAAGFAEGTESGLAQWLVHSCTAWETGAREAESIARAATP</sequence>
<dbReference type="Proteomes" id="UP001428817">
    <property type="component" value="Unassembled WGS sequence"/>
</dbReference>
<gene>
    <name evidence="2" type="ORF">GCM10023321_04640</name>
</gene>
<proteinExistence type="predicted"/>
<evidence type="ECO:0000313" key="2">
    <source>
        <dbReference type="EMBL" id="GAA5145961.1"/>
    </source>
</evidence>
<reference evidence="3" key="1">
    <citation type="journal article" date="2019" name="Int. J. Syst. Evol. Microbiol.">
        <title>The Global Catalogue of Microorganisms (GCM) 10K type strain sequencing project: providing services to taxonomists for standard genome sequencing and annotation.</title>
        <authorList>
            <consortium name="The Broad Institute Genomics Platform"/>
            <consortium name="The Broad Institute Genome Sequencing Center for Infectious Disease"/>
            <person name="Wu L."/>
            <person name="Ma J."/>
        </authorList>
    </citation>
    <scope>NUCLEOTIDE SEQUENCE [LARGE SCALE GENOMIC DNA]</scope>
    <source>
        <strain evidence="3">JCM 18303</strain>
    </source>
</reference>
<protein>
    <recommendedName>
        <fullName evidence="1">Fido domain-containing protein</fullName>
    </recommendedName>
</protein>
<dbReference type="Gene3D" id="1.10.3290.10">
    <property type="entry name" value="Fido-like domain"/>
    <property type="match status" value="1"/>
</dbReference>
<evidence type="ECO:0000313" key="3">
    <source>
        <dbReference type="Proteomes" id="UP001428817"/>
    </source>
</evidence>
<dbReference type="PROSITE" id="PS51459">
    <property type="entry name" value="FIDO"/>
    <property type="match status" value="1"/>
</dbReference>
<dbReference type="InterPro" id="IPR003812">
    <property type="entry name" value="Fido"/>
</dbReference>
<keyword evidence="3" id="KW-1185">Reference proteome</keyword>
<dbReference type="RefSeq" id="WP_185058717.1">
    <property type="nucleotide sequence ID" value="NZ_BAABJP010000001.1"/>
</dbReference>
<feature type="domain" description="Fido" evidence="1">
    <location>
        <begin position="101"/>
        <end position="236"/>
    </location>
</feature>
<comment type="caution">
    <text evidence="2">The sequence shown here is derived from an EMBL/GenBank/DDBJ whole genome shotgun (WGS) entry which is preliminary data.</text>
</comment>
<name>A0ABP9PJ38_9PSEU</name>
<dbReference type="EMBL" id="BAABJP010000001">
    <property type="protein sequence ID" value="GAA5145961.1"/>
    <property type="molecule type" value="Genomic_DNA"/>
</dbReference>
<dbReference type="InterPro" id="IPR036597">
    <property type="entry name" value="Fido-like_dom_sf"/>
</dbReference>
<organism evidence="2 3">
    <name type="scientific">Pseudonocardia eucalypti</name>
    <dbReference type="NCBI Taxonomy" id="648755"/>
    <lineage>
        <taxon>Bacteria</taxon>
        <taxon>Bacillati</taxon>
        <taxon>Actinomycetota</taxon>
        <taxon>Actinomycetes</taxon>
        <taxon>Pseudonocardiales</taxon>
        <taxon>Pseudonocardiaceae</taxon>
        <taxon>Pseudonocardia</taxon>
    </lineage>
</organism>
<evidence type="ECO:0000259" key="1">
    <source>
        <dbReference type="PROSITE" id="PS51459"/>
    </source>
</evidence>
<accession>A0ABP9PJ38</accession>